<dbReference type="SUPFAM" id="SSF56112">
    <property type="entry name" value="Protein kinase-like (PK-like)"/>
    <property type="match status" value="1"/>
</dbReference>
<dbReference type="GO" id="GO:0019748">
    <property type="term" value="P:secondary metabolic process"/>
    <property type="evidence" value="ECO:0007669"/>
    <property type="project" value="InterPro"/>
</dbReference>
<protein>
    <submittedName>
        <fullName evidence="1">Aminoglycoside/hydroxyurea antibiotic resistance kinase</fullName>
    </submittedName>
</protein>
<dbReference type="AlphaFoldDB" id="A0A0H4TUK2"/>
<dbReference type="GO" id="GO:0016773">
    <property type="term" value="F:phosphotransferase activity, alcohol group as acceptor"/>
    <property type="evidence" value="ECO:0007669"/>
    <property type="project" value="InterPro"/>
</dbReference>
<dbReference type="GO" id="GO:0016301">
    <property type="term" value="F:kinase activity"/>
    <property type="evidence" value="ECO:0007669"/>
    <property type="project" value="UniProtKB-KW"/>
</dbReference>
<evidence type="ECO:0000313" key="1">
    <source>
        <dbReference type="EMBL" id="AKQ04539.1"/>
    </source>
</evidence>
<proteinExistence type="predicted"/>
<dbReference type="EMBL" id="KT007044">
    <property type="protein sequence ID" value="AKQ04539.1"/>
    <property type="molecule type" value="Genomic_DNA"/>
</dbReference>
<organism evidence="1">
    <name type="scientific">uncultured Chloroflexi bacterium Rifle_16ft_4_minimus_6153</name>
    <dbReference type="NCBI Taxonomy" id="1665079"/>
    <lineage>
        <taxon>Bacteria</taxon>
        <taxon>Bacillati</taxon>
        <taxon>Chloroflexota</taxon>
        <taxon>environmental samples</taxon>
    </lineage>
</organism>
<dbReference type="Pfam" id="PF04655">
    <property type="entry name" value="APH_6_hur"/>
    <property type="match status" value="1"/>
</dbReference>
<sequence length="302" mass="33372">MTIIPDNFARTIVELEGAEGEAWLKGLPALIAECEHRWSLRVGPPFELSYNYVAPAVRADGAEVVLKLGFPNPELRREIAALRHYNGDGVAQMLESDADQCAFVLERLRPGVMLATLPDDEAATAIAAQVMKQLWRPLPPAHSFHSVAEWAAGLRGLREMFGGGAGPLPRPLVEQAESHFAELLGSMTHLVLLHGDLHHYNILSAERQPWLAIDPKGMVGEPEYEVGPLLLNPFHLLEMPKPARVLERRIFQLAELLGFDRQRLRAWGVAQAVLSAWWSIEDHGYGWEGAVACAELLAGLKV</sequence>
<accession>A0A0H4TUK2</accession>
<keyword evidence="1" id="KW-0808">Transferase</keyword>
<dbReference type="InterPro" id="IPR011009">
    <property type="entry name" value="Kinase-like_dom_sf"/>
</dbReference>
<keyword evidence="1" id="KW-0418">Kinase</keyword>
<reference evidence="1" key="1">
    <citation type="journal article" date="2015" name="ISME J.">
        <title>Aquifer environment selects for microbial species cohorts in sediment and groundwater.</title>
        <authorList>
            <person name="Hug L.A."/>
            <person name="Thomas B.C."/>
            <person name="Brown C.T."/>
            <person name="Frischkorn K.R."/>
            <person name="Williams K.H."/>
            <person name="Tringe S.G."/>
            <person name="Banfield J.F."/>
        </authorList>
    </citation>
    <scope>NUCLEOTIDE SEQUENCE</scope>
</reference>
<name>A0A0H4TUK2_9CHLR</name>
<dbReference type="InterPro" id="IPR006748">
    <property type="entry name" value="NH2Glyco/OHUrea_AB-resist_kin"/>
</dbReference>
<dbReference type="Gene3D" id="3.90.1200.10">
    <property type="match status" value="1"/>
</dbReference>